<dbReference type="InterPro" id="IPR027417">
    <property type="entry name" value="P-loop_NTPase"/>
</dbReference>
<dbReference type="HAMAP" id="MF_01894">
    <property type="entry name" value="Smc_prok"/>
    <property type="match status" value="1"/>
</dbReference>
<dbReference type="InterPro" id="IPR024704">
    <property type="entry name" value="SMC"/>
</dbReference>
<reference evidence="8 9" key="1">
    <citation type="submission" date="2015-11" db="EMBL/GenBank/DDBJ databases">
        <title>Genomic analysis of 38 Legionella species identifies large and diverse effector repertoires.</title>
        <authorList>
            <person name="Burstein D."/>
            <person name="Amaro F."/>
            <person name="Zusman T."/>
            <person name="Lifshitz Z."/>
            <person name="Cohen O."/>
            <person name="Gilbert J.A."/>
            <person name="Pupko T."/>
            <person name="Shuman H.A."/>
            <person name="Segal G."/>
        </authorList>
    </citation>
    <scope>NUCLEOTIDE SEQUENCE [LARGE SCALE GENOMIC DNA]</scope>
    <source>
        <strain evidence="8 9">ATCC 49508</strain>
    </source>
</reference>
<feature type="domain" description="RecF/RecN/SMC N-terminal" evidence="7">
    <location>
        <begin position="374"/>
        <end position="1150"/>
    </location>
</feature>
<dbReference type="Pfam" id="PF02463">
    <property type="entry name" value="SMC_N"/>
    <property type="match status" value="2"/>
</dbReference>
<dbReference type="GO" id="GO:0003677">
    <property type="term" value="F:DNA binding"/>
    <property type="evidence" value="ECO:0007669"/>
    <property type="project" value="UniProtKB-UniRule"/>
</dbReference>
<protein>
    <recommendedName>
        <fullName evidence="6">Chromosome partition protein Smc</fullName>
    </recommendedName>
</protein>
<keyword evidence="9" id="KW-1185">Reference proteome</keyword>
<comment type="subcellular location">
    <subcellularLocation>
        <location evidence="6">Cytoplasm</location>
    </subcellularLocation>
</comment>
<dbReference type="PIRSF" id="PIRSF005719">
    <property type="entry name" value="SMC"/>
    <property type="match status" value="1"/>
</dbReference>
<evidence type="ECO:0000256" key="3">
    <source>
        <dbReference type="ARBA" id="ARBA00022840"/>
    </source>
</evidence>
<dbReference type="CDD" id="cd03278">
    <property type="entry name" value="ABC_SMC_barmotin"/>
    <property type="match status" value="2"/>
</dbReference>
<dbReference type="SUPFAM" id="SSF75553">
    <property type="entry name" value="Smc hinge domain"/>
    <property type="match status" value="1"/>
</dbReference>
<feature type="coiled-coil region" evidence="6">
    <location>
        <begin position="744"/>
        <end position="778"/>
    </location>
</feature>
<name>A0A0W1A9B3_9GAMM</name>
<dbReference type="GO" id="GO:0005524">
    <property type="term" value="F:ATP binding"/>
    <property type="evidence" value="ECO:0007669"/>
    <property type="project" value="UniProtKB-UniRule"/>
</dbReference>
<keyword evidence="4 6" id="KW-0175">Coiled coil</keyword>
<dbReference type="RefSeq" id="WP_058493599.1">
    <property type="nucleotide sequence ID" value="NZ_CBCRUR010000015.1"/>
</dbReference>
<evidence type="ECO:0000256" key="5">
    <source>
        <dbReference type="ARBA" id="ARBA00023125"/>
    </source>
</evidence>
<feature type="coiled-coil region" evidence="6">
    <location>
        <begin position="807"/>
        <end position="841"/>
    </location>
</feature>
<evidence type="ECO:0000256" key="1">
    <source>
        <dbReference type="ARBA" id="ARBA00022490"/>
    </source>
</evidence>
<dbReference type="GO" id="GO:0016887">
    <property type="term" value="F:ATP hydrolysis activity"/>
    <property type="evidence" value="ECO:0007669"/>
    <property type="project" value="InterPro"/>
</dbReference>
<keyword evidence="5 6" id="KW-0238">DNA-binding</keyword>
<feature type="coiled-coil region" evidence="6">
    <location>
        <begin position="170"/>
        <end position="225"/>
    </location>
</feature>
<feature type="coiled-coil region" evidence="6">
    <location>
        <begin position="660"/>
        <end position="687"/>
    </location>
</feature>
<dbReference type="PANTHER" id="PTHR43977">
    <property type="entry name" value="STRUCTURAL MAINTENANCE OF CHROMOSOMES PROTEIN 3"/>
    <property type="match status" value="1"/>
</dbReference>
<comment type="similarity">
    <text evidence="6">Belongs to the SMC family.</text>
</comment>
<keyword evidence="3 6" id="KW-0067">ATP-binding</keyword>
<gene>
    <name evidence="8" type="primary">smc_1</name>
    <name evidence="6" type="synonym">smc</name>
    <name evidence="8" type="ORF">Lwor_1816</name>
</gene>
<dbReference type="EMBL" id="LNZC01000022">
    <property type="protein sequence ID" value="KTD77934.1"/>
    <property type="molecule type" value="Genomic_DNA"/>
</dbReference>
<comment type="domain">
    <text evidence="6">Contains large globular domains required for ATP hydrolysis at each terminus and a third globular domain forming a flexible hinge near the middle of the molecule. These domains are separated by coiled-coil structures.</text>
</comment>
<dbReference type="GO" id="GO:0030261">
    <property type="term" value="P:chromosome condensation"/>
    <property type="evidence" value="ECO:0007669"/>
    <property type="project" value="InterPro"/>
</dbReference>
<dbReference type="Proteomes" id="UP000054662">
    <property type="component" value="Unassembled WGS sequence"/>
</dbReference>
<accession>A0A0W1A9B3</accession>
<organism evidence="8 9">
    <name type="scientific">Legionella worsleiensis</name>
    <dbReference type="NCBI Taxonomy" id="45076"/>
    <lineage>
        <taxon>Bacteria</taxon>
        <taxon>Pseudomonadati</taxon>
        <taxon>Pseudomonadota</taxon>
        <taxon>Gammaproteobacteria</taxon>
        <taxon>Legionellales</taxon>
        <taxon>Legionellaceae</taxon>
        <taxon>Legionella</taxon>
    </lineage>
</organism>
<dbReference type="OrthoDB" id="9808768at2"/>
<evidence type="ECO:0000313" key="9">
    <source>
        <dbReference type="Proteomes" id="UP000054662"/>
    </source>
</evidence>
<keyword evidence="1 6" id="KW-0963">Cytoplasm</keyword>
<evidence type="ECO:0000256" key="2">
    <source>
        <dbReference type="ARBA" id="ARBA00022741"/>
    </source>
</evidence>
<dbReference type="GO" id="GO:0007062">
    <property type="term" value="P:sister chromatid cohesion"/>
    <property type="evidence" value="ECO:0007669"/>
    <property type="project" value="InterPro"/>
</dbReference>
<dbReference type="STRING" id="45076.Lwor_1816"/>
<feature type="binding site" evidence="6">
    <location>
        <begin position="32"/>
        <end position="39"/>
    </location>
    <ligand>
        <name>ATP</name>
        <dbReference type="ChEBI" id="CHEBI:30616"/>
    </ligand>
</feature>
<comment type="subunit">
    <text evidence="6">Homodimer.</text>
</comment>
<comment type="function">
    <text evidence="6">Required for chromosome condensation and partitioning.</text>
</comment>
<dbReference type="Gene3D" id="3.40.50.300">
    <property type="entry name" value="P-loop containing nucleotide triphosphate hydrolases"/>
    <property type="match status" value="2"/>
</dbReference>
<comment type="caution">
    <text evidence="8">The sequence shown here is derived from an EMBL/GenBank/DDBJ whole genome shotgun (WGS) entry which is preliminary data.</text>
</comment>
<dbReference type="AlphaFoldDB" id="A0A0W1A9B3"/>
<dbReference type="NCBIfam" id="TIGR02168">
    <property type="entry name" value="SMC_prok_B"/>
    <property type="match status" value="1"/>
</dbReference>
<dbReference type="GO" id="GO:0007059">
    <property type="term" value="P:chromosome segregation"/>
    <property type="evidence" value="ECO:0007669"/>
    <property type="project" value="UniProtKB-UniRule"/>
</dbReference>
<keyword evidence="2 6" id="KW-0547">Nucleotide-binding</keyword>
<evidence type="ECO:0000259" key="7">
    <source>
        <dbReference type="Pfam" id="PF02463"/>
    </source>
</evidence>
<dbReference type="SUPFAM" id="SSF52540">
    <property type="entry name" value="P-loop containing nucleoside triphosphate hydrolases"/>
    <property type="match status" value="1"/>
</dbReference>
<evidence type="ECO:0000256" key="6">
    <source>
        <dbReference type="HAMAP-Rule" id="MF_01894"/>
    </source>
</evidence>
<sequence>MQLKQLKLAGFKSFVDPTVVHFPSQLVAVVGPNGCGKSNIIDAVRWVMGESSAKNLRGDSMTDVIFNGSSQRKSVGQASVELVFDNSLGRLSGPFASYGEIAVKRIVTRDGESSYFLNGSRCRKKDITDIFLGTGAGVKGYSIIGQGTISRLIEAKPEELRAFLEEAAGVSKYKERRRETLQRIEHTRDNLTRVADIREELDKQLQRLERQAKSAERYTVLKEEERLCKAEILALRWQEFTQQQQIKQRELQQLAVRYEEQQSLLTASGKERTVLNEQLQDATEQSQYIQETFYQTGTEIARLEETIQQKERDKKRLEHDRQQMQQDWQSAASQLKRDKEELVNAQQRAQNLAGDLDALKRDFTARECAQEEAQQQQKEWEQRWQEVQINTNTVRSELNVTQINRQHLEQRRQQTQLRLEKLESEKNAISLEQLEQTKRDLEHQRTQLSETQLFDEEQLRLGNEHINQHRLQLQETEQQLHQLQDDFHRLNSEHAALIAIQKAARQANKTSKEGIKTWGEKSRLMDVLQVAPQWQSVCEMVLGDDLHAYVLDDFDELWPQWSECVRLGESVVTLNDVSCNKSSHPRLSDQISGSIPATFKNVHHIYTAEHLDEARSWLPELSDHESVVTVDGFWLGKGWVKLVNRGAHDEMGLLARQQRITELNLIVAELQQQIESVRSLRDQHHAQLQQSIKRLEAYQLNLNASNDALRANSSALAGNEHAMQHAQRIMGTIAAESEDLAFLIEELATEQLKLDERLHDLEQQYQEAEQQQFNAAAEKQAFADAVTAQNKLVAELRSMVHQTELEYDRETIKIQQVTDRISREQERLNVLEERLEHLAMLCMQSAEPDAELQEHLAELLLKHGEVESQLSLSRERLAQFRIELEKLDKATIAYDLEMKRIQDVIGQTRMEEHALSVRASSVQESLDELDLKADILLELIPPGTTQTMREEELIAITERIKRLGAINLAAIEEYAAEQQRKIYLDEQHEDLSQALATLETAIEKMDKETRLRLENTFDEVNTSFKALFPRLFGGGRAQLELTCDNLLEAGIVVMAQPPGKRNSTIHLLSGGEKAMTAVALVFAIFQLNPSPFCMLDEVDAPLDDVNVGRFCDLVREMSQFVQFLFITHNKVTMELADHLIGVTMREPGVSRLVAVDVKHALTME</sequence>
<evidence type="ECO:0000256" key="4">
    <source>
        <dbReference type="ARBA" id="ARBA00023054"/>
    </source>
</evidence>
<dbReference type="GO" id="GO:0006260">
    <property type="term" value="P:DNA replication"/>
    <property type="evidence" value="ECO:0007669"/>
    <property type="project" value="UniProtKB-UniRule"/>
</dbReference>
<dbReference type="InterPro" id="IPR003395">
    <property type="entry name" value="RecF/RecN/SMC_N"/>
</dbReference>
<proteinExistence type="inferred from homology"/>
<dbReference type="PATRIC" id="fig|45076.6.peg.1976"/>
<dbReference type="InterPro" id="IPR011890">
    <property type="entry name" value="SMC_prok"/>
</dbReference>
<dbReference type="GO" id="GO:0005737">
    <property type="term" value="C:cytoplasm"/>
    <property type="evidence" value="ECO:0007669"/>
    <property type="project" value="UniProtKB-SubCell"/>
</dbReference>
<feature type="coiled-coil region" evidence="6">
    <location>
        <begin position="300"/>
        <end position="493"/>
    </location>
</feature>
<feature type="domain" description="RecF/RecN/SMC N-terminal" evidence="7">
    <location>
        <begin position="3"/>
        <end position="131"/>
    </location>
</feature>
<dbReference type="InterPro" id="IPR036277">
    <property type="entry name" value="SMC_hinge_sf"/>
</dbReference>
<dbReference type="GO" id="GO:0005694">
    <property type="term" value="C:chromosome"/>
    <property type="evidence" value="ECO:0007669"/>
    <property type="project" value="InterPro"/>
</dbReference>
<evidence type="ECO:0000313" key="8">
    <source>
        <dbReference type="EMBL" id="KTD77934.1"/>
    </source>
</evidence>